<sequence>MGELKMEEMSLPALFEQARKVHVAASDSTVDQDILKKGCELLRQCEEMINKLGLFSRNETKDDISTTNLKYILVPFYLGELTEKIVQDDRIPILKASQDKLKEFLSFCEAMELVPEEELEIAAQNSSNSAVDRRAKKIARFKRQRAAEAKLLEIKERKERRGRSTRAAAISTPVVSGEEEVLDDDGEEEREAFDLMEMLKKEEEMLSAIKEKQLQLIQSMLLLTSIFVKGLFAFLEHFNGTYFVHSKMFNLGSSDIYLQEGHNDTSLSDDRVKKAEAWHRDAAARARYTKPAPPITCATFAQDVIEGRKNVSDTHEHQPMIFGPASLVSRNPTSERERIAAQVFQPHYRMPTMSIEEAGLKEMEIMNKWQERNIKLMEEANSSWHKEDKKMRPGEDDDEDDDAAQEKARAWDDWKDENPRGAGNKKLTPCG</sequence>
<name>A0ACC0AA64_CATRO</name>
<protein>
    <submittedName>
        <fullName evidence="1">Uncharacterized protein</fullName>
    </submittedName>
</protein>
<accession>A0ACC0AA64</accession>
<evidence type="ECO:0000313" key="1">
    <source>
        <dbReference type="EMBL" id="KAI5657656.1"/>
    </source>
</evidence>
<dbReference type="Proteomes" id="UP001060085">
    <property type="component" value="Linkage Group LG06"/>
</dbReference>
<keyword evidence="2" id="KW-1185">Reference proteome</keyword>
<comment type="caution">
    <text evidence="1">The sequence shown here is derived from an EMBL/GenBank/DDBJ whole genome shotgun (WGS) entry which is preliminary data.</text>
</comment>
<gene>
    <name evidence="1" type="ORF">M9H77_26449</name>
</gene>
<dbReference type="EMBL" id="CM044706">
    <property type="protein sequence ID" value="KAI5657656.1"/>
    <property type="molecule type" value="Genomic_DNA"/>
</dbReference>
<proteinExistence type="predicted"/>
<organism evidence="1 2">
    <name type="scientific">Catharanthus roseus</name>
    <name type="common">Madagascar periwinkle</name>
    <name type="synonym">Vinca rosea</name>
    <dbReference type="NCBI Taxonomy" id="4058"/>
    <lineage>
        <taxon>Eukaryota</taxon>
        <taxon>Viridiplantae</taxon>
        <taxon>Streptophyta</taxon>
        <taxon>Embryophyta</taxon>
        <taxon>Tracheophyta</taxon>
        <taxon>Spermatophyta</taxon>
        <taxon>Magnoliopsida</taxon>
        <taxon>eudicotyledons</taxon>
        <taxon>Gunneridae</taxon>
        <taxon>Pentapetalae</taxon>
        <taxon>asterids</taxon>
        <taxon>lamiids</taxon>
        <taxon>Gentianales</taxon>
        <taxon>Apocynaceae</taxon>
        <taxon>Rauvolfioideae</taxon>
        <taxon>Vinceae</taxon>
        <taxon>Catharanthinae</taxon>
        <taxon>Catharanthus</taxon>
    </lineage>
</organism>
<reference evidence="2" key="1">
    <citation type="journal article" date="2023" name="Nat. Plants">
        <title>Single-cell RNA sequencing provides a high-resolution roadmap for understanding the multicellular compartmentation of specialized metabolism.</title>
        <authorList>
            <person name="Sun S."/>
            <person name="Shen X."/>
            <person name="Li Y."/>
            <person name="Li Y."/>
            <person name="Wang S."/>
            <person name="Li R."/>
            <person name="Zhang H."/>
            <person name="Shen G."/>
            <person name="Guo B."/>
            <person name="Wei J."/>
            <person name="Xu J."/>
            <person name="St-Pierre B."/>
            <person name="Chen S."/>
            <person name="Sun C."/>
        </authorList>
    </citation>
    <scope>NUCLEOTIDE SEQUENCE [LARGE SCALE GENOMIC DNA]</scope>
</reference>
<evidence type="ECO:0000313" key="2">
    <source>
        <dbReference type="Proteomes" id="UP001060085"/>
    </source>
</evidence>